<dbReference type="AlphaFoldDB" id="A0A0K1H0N1"/>
<reference evidence="2" key="1">
    <citation type="submission" date="2015-06" db="EMBL/GenBank/DDBJ databases">
        <title>Complete cryptic plasmid (pTP33) assembly of Yersinia pestis biovar Medievalis strain I-2638.</title>
        <authorList>
            <person name="Afanas'ev M.V."/>
            <person name="Tokmakova E.G."/>
            <person name="Polovinkina V.S."/>
            <person name="Sidorova E.A."/>
            <person name="Sinkov V.V."/>
            <person name="Balakhonov S.V."/>
        </authorList>
    </citation>
    <scope>NUCLEOTIDE SEQUENCE</scope>
    <source>
        <strain evidence="2">I-2638</strain>
        <plasmid evidence="2">pTP33</plasmid>
    </source>
</reference>
<keyword evidence="1" id="KW-0812">Transmembrane</keyword>
<proteinExistence type="predicted"/>
<organism evidence="2">
    <name type="scientific">Yersinia pestis</name>
    <dbReference type="NCBI Taxonomy" id="632"/>
    <lineage>
        <taxon>Bacteria</taxon>
        <taxon>Pseudomonadati</taxon>
        <taxon>Pseudomonadota</taxon>
        <taxon>Gammaproteobacteria</taxon>
        <taxon>Enterobacterales</taxon>
        <taxon>Yersiniaceae</taxon>
        <taxon>Yersinia</taxon>
    </lineage>
</organism>
<sequence>MEEKEQEIKLQEQLLREEKEKEKKERINRIIGKIGFVVLIPCVIFIPPIFYWFSLFNKHVPKWFKIAGGIWLLITCSIYYFSQK</sequence>
<feature type="transmembrane region" description="Helical" evidence="1">
    <location>
        <begin position="30"/>
        <end position="51"/>
    </location>
</feature>
<evidence type="ECO:0000256" key="1">
    <source>
        <dbReference type="SAM" id="Phobius"/>
    </source>
</evidence>
<protein>
    <submittedName>
        <fullName evidence="2">Uncharacterized protein</fullName>
    </submittedName>
</protein>
<evidence type="ECO:0000313" key="2">
    <source>
        <dbReference type="EMBL" id="AKT73132.1"/>
    </source>
</evidence>
<feature type="transmembrane region" description="Helical" evidence="1">
    <location>
        <begin position="63"/>
        <end position="81"/>
    </location>
</feature>
<geneLocation type="plasmid" evidence="2">
    <name>pTP33</name>
</geneLocation>
<name>A0A0K1H0N1_YERPE</name>
<keyword evidence="1" id="KW-0472">Membrane</keyword>
<keyword evidence="1" id="KW-1133">Transmembrane helix</keyword>
<keyword evidence="2" id="KW-0614">Plasmid</keyword>
<dbReference type="EMBL" id="KT020860">
    <property type="protein sequence ID" value="AKT73132.1"/>
    <property type="molecule type" value="Genomic_DNA"/>
</dbReference>
<accession>A0A0K1H0N1</accession>